<dbReference type="GO" id="GO:0050660">
    <property type="term" value="F:flavin adenine dinucleotide binding"/>
    <property type="evidence" value="ECO:0007669"/>
    <property type="project" value="TreeGrafter"/>
</dbReference>
<feature type="domain" description="2Fe-2S ferredoxin-type" evidence="9">
    <location>
        <begin position="570"/>
        <end position="658"/>
    </location>
</feature>
<comment type="caution">
    <text evidence="11">The sequence shown here is derived from an EMBL/GenBank/DDBJ whole genome shotgun (WGS) entry which is preliminary data.</text>
</comment>
<dbReference type="Pfam" id="PF00111">
    <property type="entry name" value="Fer2"/>
    <property type="match status" value="1"/>
</dbReference>
<keyword evidence="11" id="KW-0378">Hydrolase</keyword>
<keyword evidence="8" id="KW-0411">Iron-sulfur</keyword>
<keyword evidence="7" id="KW-0408">Iron</keyword>
<dbReference type="InterPro" id="IPR008333">
    <property type="entry name" value="Cbr1-like_FAD-bd_dom"/>
</dbReference>
<evidence type="ECO:0000256" key="3">
    <source>
        <dbReference type="ARBA" id="ARBA00022714"/>
    </source>
</evidence>
<evidence type="ECO:0000256" key="8">
    <source>
        <dbReference type="ARBA" id="ARBA00023014"/>
    </source>
</evidence>
<dbReference type="InterPro" id="IPR001041">
    <property type="entry name" value="2Fe-2S_ferredoxin-type"/>
</dbReference>
<feature type="domain" description="FAD-binding FR-type" evidence="10">
    <location>
        <begin position="316"/>
        <end position="420"/>
    </location>
</feature>
<dbReference type="InterPro" id="IPR006058">
    <property type="entry name" value="2Fe2S_fd_BS"/>
</dbReference>
<dbReference type="InterPro" id="IPR016516">
    <property type="entry name" value="UCP07580"/>
</dbReference>
<dbReference type="Pfam" id="PF00175">
    <property type="entry name" value="NAD_binding_1"/>
    <property type="match status" value="1"/>
</dbReference>
<dbReference type="InterPro" id="IPR012675">
    <property type="entry name" value="Beta-grasp_dom_sf"/>
</dbReference>
<dbReference type="InterPro" id="IPR017927">
    <property type="entry name" value="FAD-bd_FR_type"/>
</dbReference>
<keyword evidence="4" id="KW-0479">Metal-binding</keyword>
<comment type="cofactor">
    <cofactor evidence="1">
        <name>FAD</name>
        <dbReference type="ChEBI" id="CHEBI:57692"/>
    </cofactor>
</comment>
<dbReference type="CDD" id="cd00207">
    <property type="entry name" value="fer2"/>
    <property type="match status" value="1"/>
</dbReference>
<dbReference type="InterPro" id="IPR001433">
    <property type="entry name" value="OxRdtase_FAD/NAD-bd"/>
</dbReference>
<evidence type="ECO:0000259" key="10">
    <source>
        <dbReference type="PROSITE" id="PS51384"/>
    </source>
</evidence>
<dbReference type="RefSeq" id="WP_332838951.1">
    <property type="nucleotide sequence ID" value="NZ_JADMLG010000011.1"/>
</dbReference>
<dbReference type="InterPro" id="IPR017938">
    <property type="entry name" value="Riboflavin_synthase-like_b-brl"/>
</dbReference>
<proteinExistence type="predicted"/>
<dbReference type="PROSITE" id="PS51384">
    <property type="entry name" value="FAD_FR"/>
    <property type="match status" value="1"/>
</dbReference>
<evidence type="ECO:0000313" key="12">
    <source>
        <dbReference type="Proteomes" id="UP000655751"/>
    </source>
</evidence>
<dbReference type="SUPFAM" id="SSF54292">
    <property type="entry name" value="2Fe-2S ferredoxin-like"/>
    <property type="match status" value="1"/>
</dbReference>
<evidence type="ECO:0000256" key="5">
    <source>
        <dbReference type="ARBA" id="ARBA00022827"/>
    </source>
</evidence>
<evidence type="ECO:0000313" key="11">
    <source>
        <dbReference type="EMBL" id="MBH0779500.1"/>
    </source>
</evidence>
<protein>
    <submittedName>
        <fullName evidence="11">Metal-dependent hydrolase</fullName>
    </submittedName>
</protein>
<dbReference type="EMBL" id="JADMLG010000011">
    <property type="protein sequence ID" value="MBH0779500.1"/>
    <property type="molecule type" value="Genomic_DNA"/>
</dbReference>
<dbReference type="Gene3D" id="3.40.50.80">
    <property type="entry name" value="Nucleotide-binding domain of ferredoxin-NADP reductase (FNR) module"/>
    <property type="match status" value="1"/>
</dbReference>
<dbReference type="Proteomes" id="UP000655751">
    <property type="component" value="Unassembled WGS sequence"/>
</dbReference>
<name>A0A931IGU2_9NOCA</name>
<dbReference type="InterPro" id="IPR036010">
    <property type="entry name" value="2Fe-2S_ferredoxin-like_sf"/>
</dbReference>
<evidence type="ECO:0000256" key="4">
    <source>
        <dbReference type="ARBA" id="ARBA00022723"/>
    </source>
</evidence>
<evidence type="ECO:0000256" key="7">
    <source>
        <dbReference type="ARBA" id="ARBA00023004"/>
    </source>
</evidence>
<dbReference type="Gene3D" id="3.10.20.30">
    <property type="match status" value="1"/>
</dbReference>
<dbReference type="PRINTS" id="PR00406">
    <property type="entry name" value="CYTB5RDTASE"/>
</dbReference>
<dbReference type="Gene3D" id="2.40.30.10">
    <property type="entry name" value="Translation factors"/>
    <property type="match status" value="1"/>
</dbReference>
<dbReference type="PANTHER" id="PTHR47354:SF8">
    <property type="entry name" value="1,2-PHENYLACETYL-COA EPOXIDASE, SUBUNIT E"/>
    <property type="match status" value="1"/>
</dbReference>
<reference evidence="11" key="1">
    <citation type="submission" date="2020-11" db="EMBL/GenBank/DDBJ databases">
        <title>Nocardia NEAU-351.nov., a novel actinomycete isolated from the cow dung.</title>
        <authorList>
            <person name="Zhang X."/>
        </authorList>
    </citation>
    <scope>NUCLEOTIDE SEQUENCE</scope>
    <source>
        <strain evidence="11">NEAU-351</strain>
    </source>
</reference>
<dbReference type="Pfam" id="PF10118">
    <property type="entry name" value="Metal_hydrol"/>
    <property type="match status" value="1"/>
</dbReference>
<evidence type="ECO:0000256" key="6">
    <source>
        <dbReference type="ARBA" id="ARBA00023002"/>
    </source>
</evidence>
<dbReference type="InterPro" id="IPR050415">
    <property type="entry name" value="MRET"/>
</dbReference>
<dbReference type="SUPFAM" id="SSF52343">
    <property type="entry name" value="Ferredoxin reductase-like, C-terminal NADP-linked domain"/>
    <property type="match status" value="1"/>
</dbReference>
<evidence type="ECO:0000256" key="2">
    <source>
        <dbReference type="ARBA" id="ARBA00022630"/>
    </source>
</evidence>
<keyword evidence="5" id="KW-0274">FAD</keyword>
<organism evidence="11 12">
    <name type="scientific">Nocardia bovistercoris</name>
    <dbReference type="NCBI Taxonomy" id="2785916"/>
    <lineage>
        <taxon>Bacteria</taxon>
        <taxon>Bacillati</taxon>
        <taxon>Actinomycetota</taxon>
        <taxon>Actinomycetes</taxon>
        <taxon>Mycobacteriales</taxon>
        <taxon>Nocardiaceae</taxon>
        <taxon>Nocardia</taxon>
    </lineage>
</organism>
<dbReference type="GO" id="GO:0016491">
    <property type="term" value="F:oxidoreductase activity"/>
    <property type="evidence" value="ECO:0007669"/>
    <property type="project" value="UniProtKB-KW"/>
</dbReference>
<keyword evidence="12" id="KW-1185">Reference proteome</keyword>
<dbReference type="AlphaFoldDB" id="A0A931IGU2"/>
<sequence>MTDLKIRTLDFDLDGAIPFRWHPTNSAFGIQMNAVSIIAIAFEKFIVAAVREAIPLITDPEAKEEARAFLEQEAQHSRAHRRHLAALIRSHPGLEETLDGVIALYDELTETESLEYRLAYVADLEATFTPYFKLLLDHDEKLFRPGDERVASLLLWHFVEEVEHRSSGLIVYNAMVPNKNYRTKVLPKVVRHVMKVTDVIADGFNRHVPASERGIDARVLRDAADRPLLWWQRLASRYPRKVRLPGGALSTLPKGDQIISFTRILLSQTPNHDPVHQPLPEFADRWFAHYEAGGDVTHWYTSTSGDGSKSAARGAHGFHELRISAVDRMTADSIAVTFDVPAALRDTFAFTQGQHVSVRALIDGQDVRRSYSICTPPSSDTLRVGIKRTPGGLFSGWAVQHLQVGGMLEVAQPTGLFHAPLDPALERHHVGIAGGSGIGPILSVLATTLEVEPRSTFTLLYANRTADAVMFRDDLAALGAAVGDRLRVVHVFEDTDGFIDADKLAAWLADGTLAEAGLWFLCGPNAMADAVHAALTSNGVDPALIRSESYTAGESRSLPTSEAAARFADADLTFTLGGSERTVPVAGRTLLDAALSTGTDVPWSCRSGICGTCRAKLCDGTVEIAFNDVLSERELADGYVLTCQSRPTSDRVSIDYDV</sequence>
<evidence type="ECO:0000259" key="9">
    <source>
        <dbReference type="PROSITE" id="PS51085"/>
    </source>
</evidence>
<dbReference type="SUPFAM" id="SSF63380">
    <property type="entry name" value="Riboflavin synthase domain-like"/>
    <property type="match status" value="1"/>
</dbReference>
<keyword evidence="6" id="KW-0560">Oxidoreductase</keyword>
<dbReference type="PANTHER" id="PTHR47354">
    <property type="entry name" value="NADH OXIDOREDUCTASE HCR"/>
    <property type="match status" value="1"/>
</dbReference>
<dbReference type="GO" id="GO:0046872">
    <property type="term" value="F:metal ion binding"/>
    <property type="evidence" value="ECO:0007669"/>
    <property type="project" value="UniProtKB-KW"/>
</dbReference>
<keyword evidence="2" id="KW-0285">Flavoprotein</keyword>
<evidence type="ECO:0000256" key="1">
    <source>
        <dbReference type="ARBA" id="ARBA00001974"/>
    </source>
</evidence>
<accession>A0A931IGU2</accession>
<dbReference type="GO" id="GO:0016787">
    <property type="term" value="F:hydrolase activity"/>
    <property type="evidence" value="ECO:0007669"/>
    <property type="project" value="UniProtKB-KW"/>
</dbReference>
<dbReference type="Pfam" id="PF00970">
    <property type="entry name" value="FAD_binding_6"/>
    <property type="match status" value="1"/>
</dbReference>
<dbReference type="InterPro" id="IPR039261">
    <property type="entry name" value="FNR_nucleotide-bd"/>
</dbReference>
<dbReference type="PROSITE" id="PS00197">
    <property type="entry name" value="2FE2S_FER_1"/>
    <property type="match status" value="1"/>
</dbReference>
<gene>
    <name evidence="11" type="ORF">IT779_24840</name>
</gene>
<dbReference type="CDD" id="cd06214">
    <property type="entry name" value="PA_degradation_oxidoreductase_like"/>
    <property type="match status" value="1"/>
</dbReference>
<dbReference type="GO" id="GO:0051537">
    <property type="term" value="F:2 iron, 2 sulfur cluster binding"/>
    <property type="evidence" value="ECO:0007669"/>
    <property type="project" value="UniProtKB-KW"/>
</dbReference>
<dbReference type="PROSITE" id="PS51085">
    <property type="entry name" value="2FE2S_FER_2"/>
    <property type="match status" value="1"/>
</dbReference>
<keyword evidence="3" id="KW-0001">2Fe-2S</keyword>